<dbReference type="GO" id="GO:0000502">
    <property type="term" value="C:proteasome complex"/>
    <property type="evidence" value="ECO:0007669"/>
    <property type="project" value="UniProtKB-KW"/>
</dbReference>
<dbReference type="InterPro" id="IPR029071">
    <property type="entry name" value="Ubiquitin-like_domsf"/>
</dbReference>
<dbReference type="PANTHER" id="PTHR23346">
    <property type="entry name" value="TRANSLATIONAL ACTIVATOR GCN1-RELATED"/>
    <property type="match status" value="1"/>
</dbReference>
<dbReference type="Gene3D" id="1.10.8.10">
    <property type="entry name" value="DNA helicase RuvA subunit, C-terminal domain"/>
    <property type="match status" value="1"/>
</dbReference>
<evidence type="ECO:0000256" key="2">
    <source>
        <dbReference type="ARBA" id="ARBA00022490"/>
    </source>
</evidence>
<gene>
    <name evidence="7" type="ORF">PCL_11778</name>
</gene>
<feature type="region of interest" description="Disordered" evidence="5">
    <location>
        <begin position="2389"/>
        <end position="2464"/>
    </location>
</feature>
<evidence type="ECO:0000256" key="3">
    <source>
        <dbReference type="ARBA" id="ARBA00022737"/>
    </source>
</evidence>
<dbReference type="CDD" id="cd01767">
    <property type="entry name" value="UBX"/>
    <property type="match status" value="1"/>
</dbReference>
<feature type="compositionally biased region" description="Polar residues" evidence="5">
    <location>
        <begin position="1986"/>
        <end position="1996"/>
    </location>
</feature>
<reference evidence="7 8" key="1">
    <citation type="journal article" date="2016" name="Front. Microbiol.">
        <title>Genome and transcriptome sequences reveal the specific parasitism of the nematophagous Purpureocillium lilacinum 36-1.</title>
        <authorList>
            <person name="Xie J."/>
            <person name="Li S."/>
            <person name="Mo C."/>
            <person name="Xiao X."/>
            <person name="Peng D."/>
            <person name="Wang G."/>
            <person name="Xiao Y."/>
        </authorList>
    </citation>
    <scope>NUCLEOTIDE SEQUENCE [LARGE SCALE GENOMIC DNA]</scope>
    <source>
        <strain evidence="7 8">36-1</strain>
    </source>
</reference>
<dbReference type="Gene3D" id="1.25.10.10">
    <property type="entry name" value="Leucine-rich Repeat Variant"/>
    <property type="match status" value="2"/>
</dbReference>
<dbReference type="InterPro" id="IPR055443">
    <property type="entry name" value="HEAT_ECM29"/>
</dbReference>
<dbReference type="GO" id="GO:0043248">
    <property type="term" value="P:proteasome assembly"/>
    <property type="evidence" value="ECO:0007669"/>
    <property type="project" value="InterPro"/>
</dbReference>
<sequence>MASSTEQREMQLVESVEFKILSVANKEDRLHELLQRYLAPLILKAASEHASVRARVIQMLARLKTFIQPPQVVLPVKALLQQYKTSDSPVIKQLDLSFIQHSLDRLDVEDRRGLIAIALEGCARDEGMPRAATMVNIILRLLLDLRIPPRGSKDDEAFRAAIGLESGQDAKYLSKVIGIFLRLRSPLRLQASNPAVTSEEAALFPADNPDTEKLFVRLSELKAKLVAFLASGAFTDEEKFLPALFAAAGMDNRVASSAEEILKRTSVSMEDEALVTRLFQSHSTLPASYRTRILTLLSKSAVSTTMSDSIMAAVTLDFMPQTENAGASSLQPSSTLERTKLHKALFHYLSWVARVGPSRPGFSIGPPLIRSMRAYIESQGWPAPNQTSHDDINLRSRAYETIGMLAGSSDIPVQERIDLGAWLFRSLSEDPTPEAVVNIDGALSSLTAIIPPKVGAEDKTLKTMLLTYMALPDDPPAVRSTRHAVVKWANQCLPFADICGRWIDILAVAGRQNERSDVVEQGHKGLDPWTYFAHSESRSTLPDWKEMTTSIFDTLIGPYQETEDRRSTKTVNLSHNAVFQNFQGSRIAAYPVALRYCKNIMLLSALDDFTIQPDWMQALDAQIKSDVQTRKRVKQYLRMVDSAYLVFYLKACLEGAFLEDSPIVEECIRCFLDVATLSSGGPIAYLVDGSMNLLKLIKSNKKEIRALGARALGILASHPARDDDSVSNCSMTLRSMFANADGLVGSDANAAEGALLALGYLNSRSVYYDRAFPTDVEYPLKYVVDVNGSSSLHTAALEAFSQLWSARLALPSPDGDYSLKKVVTSLSSEAKKGNEKAIAALGRLAVGLVEPETDGADEKTEGRLAPGILGTIIEELFALHEIKQVEVQFTVGEALTAAMARWDSNAVKLTMDVEARGTQFRADAREDVVEAVLAKLLQNSKVTKPSLLKASGIWLFCAVQYCSHLTQVQSRLREIQASFMRLLSARDELVQETASRGLSLVYERGDSDLKASLVKDLVSAFTGSGTQLKVDEETELFKPGALPTGEGNSVTSYKDIVNLANEVGDQRLVYKFMSLAANAATWSTRSAFGRFGLSNILSESEVDPKLYPKLYRYRFDPNTNVQRSMEDIWKALVKDSNATIEAHFDAIIEDLLKSILGREWRVREASCAAISDLIQGRPFPQYEKYYRDIWTAALKVLDDVKGSVREAALKLCMALSNGLVRQLEEGNHAASAQAMMKEALPFLLSDKGIESSVQDVQVFAAITVLKIAKHGGNALRPFIPDMVPQLLGLLSTIEPEQINYHYQRAGEDSRDQIDKLRSQMVNQSPISEAVENSLRFINADVMTELAPRLEATIKTAIGMPTKIGCSRVLTTLATRHLNDIKPVAGRFLQLLEKQVLDKNDEVSQAYARAAAYMMRAAPDAAKVRFCERCIKTYFDAEDESRRQKIADAIVSMAKVSPDHFAAQETELLPFSYLGSHDPDEYTAKVFQEVWSQHAGSNRTVVRYVPEIVALIERCLDTAQWGLRHTGAFTVAAMVMDVSKATDATGAIGEANLKAIWPVFDKTLAVKTFAGKEKLLEAFPKFVEHGQPLWRSDDQIAAQMKKIAIREAKRNNDEYRVHAFRCLWQFARGRDDLAMLSDIADITMPYLDELNDEDKMDVDSKQGSKDDLTHKTARNGLDAIARGYARSDKTDFRAVVRDVSKHLQAYLSSPKFSVIKREVWYDCVNDVMADATKMTKPADSTPVPFDGQGILVWYLESLDLGQADAGTESQRLKRVKAVSATIKAKLGGVFGQAALPVGLEASIAAALGDERAADVQRAWKGVVDERARPGDEVADGPRHSGLPAVASWRSGACPPFLPFPTAWTAAGRDVTVTKKLHQPAFSPSPLRHIEARPTTNRLRAGRTSNRQQTSPCDKRQGHICICQTSHLGGNGRPPNRPPRLLPFYERRPPRRERASTESNCSSRVSADRDPNEQTLLPTTNTSPPPNHQSWRGNGRQSTMDDDNISTFVSITGANTDVARGFLQLASGDFERAVGLYFENPELVSGVGAGISGGEPARTDVPRPATGRPNIGREDSSGVIHISDDDDDDIMEVDDDDDDEDTAVAAAAARAQEEEDAAMAKRLQEELYGGGGAGSGPGAGPGADDVRAPIARTTETLVAPDPSWGGGDDDGMGSALLEQLRRNRHPPTRSGGPFGQRIWGDDGAAPRTSAENGPHARRLEDLFRPPYDLMARVSWDEARTLGKEDKKWILVNLQDMNDFNCQALNRDIWKDAAVRDLVSESFIFLQYDKDYPDSQEYITFYFPHQTHENPDNYPHVSIVDPRTGEQVKVWSGRPFPNAVEFHAELAEFLDRYSLDLNSKNPVAKAVTRKPQVVDVDRMTEEEMLEMALKNSLAGGGESSGSGSTPNIHDPDALTKSPGPSGSGDAEDKGKGKEVEQPAAAANPFTQISSTKPHTEPDNDPATTTRIQFRHPNGRVIRRFSLQDPVRRIYEWLKAEPLEGKEGVEFELKKMPQGQDLTESLDATIEETGLKQGTVMIEFIEE</sequence>
<dbReference type="InterPro" id="IPR001012">
    <property type="entry name" value="UBX_dom"/>
</dbReference>
<keyword evidence="2" id="KW-0963">Cytoplasm</keyword>
<evidence type="ECO:0000313" key="8">
    <source>
        <dbReference type="Proteomes" id="UP000245956"/>
    </source>
</evidence>
<dbReference type="PANTHER" id="PTHR23346:SF19">
    <property type="entry name" value="PROTEASOME ADAPTER AND SCAFFOLD PROTEIN ECM29"/>
    <property type="match status" value="1"/>
</dbReference>
<dbReference type="Pfam" id="PF13899">
    <property type="entry name" value="Thioredoxin_7"/>
    <property type="match status" value="1"/>
</dbReference>
<dbReference type="Pfam" id="PF00789">
    <property type="entry name" value="UBX"/>
    <property type="match status" value="1"/>
</dbReference>
<evidence type="ECO:0000256" key="4">
    <source>
        <dbReference type="ARBA" id="ARBA00022942"/>
    </source>
</evidence>
<evidence type="ECO:0000256" key="1">
    <source>
        <dbReference type="ARBA" id="ARBA00004496"/>
    </source>
</evidence>
<dbReference type="Gene3D" id="3.10.20.90">
    <property type="entry name" value="Phosphatidylinositol 3-kinase Catalytic Subunit, Chain A, domain 1"/>
    <property type="match status" value="1"/>
</dbReference>
<feature type="region of interest" description="Disordered" evidence="5">
    <location>
        <begin position="2181"/>
        <end position="2211"/>
    </location>
</feature>
<organism evidence="7 8">
    <name type="scientific">Purpureocillium lilacinum</name>
    <name type="common">Paecilomyces lilacinus</name>
    <dbReference type="NCBI Taxonomy" id="33203"/>
    <lineage>
        <taxon>Eukaryota</taxon>
        <taxon>Fungi</taxon>
        <taxon>Dikarya</taxon>
        <taxon>Ascomycota</taxon>
        <taxon>Pezizomycotina</taxon>
        <taxon>Sordariomycetes</taxon>
        <taxon>Hypocreomycetidae</taxon>
        <taxon>Hypocreales</taxon>
        <taxon>Ophiocordycipitaceae</taxon>
        <taxon>Purpureocillium</taxon>
    </lineage>
</organism>
<evidence type="ECO:0000256" key="5">
    <source>
        <dbReference type="SAM" id="MobiDB-lite"/>
    </source>
</evidence>
<dbReference type="Pfam" id="PF14555">
    <property type="entry name" value="UBA_4"/>
    <property type="match status" value="1"/>
</dbReference>
<evidence type="ECO:0000313" key="7">
    <source>
        <dbReference type="EMBL" id="PWI71684.1"/>
    </source>
</evidence>
<dbReference type="InterPro" id="IPR009060">
    <property type="entry name" value="UBA-like_sf"/>
</dbReference>
<feature type="region of interest" description="Disordered" evidence="5">
    <location>
        <begin position="2047"/>
        <end position="2074"/>
    </location>
</feature>
<dbReference type="SUPFAM" id="SSF54236">
    <property type="entry name" value="Ubiquitin-like"/>
    <property type="match status" value="1"/>
</dbReference>
<dbReference type="InterPro" id="IPR016024">
    <property type="entry name" value="ARM-type_fold"/>
</dbReference>
<dbReference type="SMART" id="SM00594">
    <property type="entry name" value="UAS"/>
    <property type="match status" value="1"/>
</dbReference>
<feature type="region of interest" description="Disordered" evidence="5">
    <location>
        <begin position="1880"/>
        <end position="2001"/>
    </location>
</feature>
<dbReference type="EMBL" id="LCWV01000007">
    <property type="protein sequence ID" value="PWI71684.1"/>
    <property type="molecule type" value="Genomic_DNA"/>
</dbReference>
<dbReference type="Proteomes" id="UP000245956">
    <property type="component" value="Unassembled WGS sequence"/>
</dbReference>
<name>A0A2U3EAY4_PURLI</name>
<dbReference type="Pfam" id="PF23731">
    <property type="entry name" value="ARM_ECM29_C"/>
    <property type="match status" value="1"/>
</dbReference>
<keyword evidence="3" id="KW-0677">Repeat</keyword>
<dbReference type="SUPFAM" id="SSF46934">
    <property type="entry name" value="UBA-like"/>
    <property type="match status" value="1"/>
</dbReference>
<dbReference type="Pfam" id="PF13001">
    <property type="entry name" value="ECM29_N"/>
    <property type="match status" value="1"/>
</dbReference>
<dbReference type="InterPro" id="IPR036249">
    <property type="entry name" value="Thioredoxin-like_sf"/>
</dbReference>
<dbReference type="SMART" id="SM00166">
    <property type="entry name" value="UBX"/>
    <property type="match status" value="1"/>
</dbReference>
<dbReference type="PROSITE" id="PS50033">
    <property type="entry name" value="UBX"/>
    <property type="match status" value="1"/>
</dbReference>
<evidence type="ECO:0000259" key="6">
    <source>
        <dbReference type="PROSITE" id="PS50033"/>
    </source>
</evidence>
<dbReference type="SUPFAM" id="SSF52833">
    <property type="entry name" value="Thioredoxin-like"/>
    <property type="match status" value="1"/>
</dbReference>
<dbReference type="GO" id="GO:0005634">
    <property type="term" value="C:nucleus"/>
    <property type="evidence" value="ECO:0007669"/>
    <property type="project" value="TreeGrafter"/>
</dbReference>
<feature type="compositionally biased region" description="Basic and acidic residues" evidence="5">
    <location>
        <begin position="2423"/>
        <end position="2433"/>
    </location>
</feature>
<accession>A0A2U3EAY4</accession>
<dbReference type="InterPro" id="IPR011989">
    <property type="entry name" value="ARM-like"/>
</dbReference>
<proteinExistence type="predicted"/>
<dbReference type="GO" id="GO:0005737">
    <property type="term" value="C:cytoplasm"/>
    <property type="evidence" value="ECO:0007669"/>
    <property type="project" value="UniProtKB-SubCell"/>
</dbReference>
<protein>
    <submittedName>
        <fullName evidence="7">Proteasome component ECM29</fullName>
    </submittedName>
</protein>
<dbReference type="Gene3D" id="3.40.30.10">
    <property type="entry name" value="Glutaredoxin"/>
    <property type="match status" value="1"/>
</dbReference>
<dbReference type="GO" id="GO:0060090">
    <property type="term" value="F:molecular adaptor activity"/>
    <property type="evidence" value="ECO:0007669"/>
    <property type="project" value="InterPro"/>
</dbReference>
<dbReference type="CDD" id="cd02958">
    <property type="entry name" value="UAS"/>
    <property type="match status" value="1"/>
</dbReference>
<comment type="caution">
    <text evidence="7">The sequence shown here is derived from an EMBL/GenBank/DDBJ whole genome shotgun (WGS) entry which is preliminary data.</text>
</comment>
<comment type="subcellular location">
    <subcellularLocation>
        <location evidence="1">Cytoplasm</location>
    </subcellularLocation>
</comment>
<keyword evidence="4 7" id="KW-0647">Proteasome</keyword>
<dbReference type="SUPFAM" id="SSF48371">
    <property type="entry name" value="ARM repeat"/>
    <property type="match status" value="3"/>
</dbReference>
<dbReference type="InterPro" id="IPR024372">
    <property type="entry name" value="Ecm29_N"/>
</dbReference>
<dbReference type="InterPro" id="IPR006577">
    <property type="entry name" value="UAS"/>
</dbReference>
<dbReference type="Pfam" id="PF24492">
    <property type="entry name" value="HEAT_ECM29"/>
    <property type="match status" value="1"/>
</dbReference>
<feature type="domain" description="UBX" evidence="6">
    <location>
        <begin position="2457"/>
        <end position="2535"/>
    </location>
</feature>
<feature type="compositionally biased region" description="Polar residues" evidence="5">
    <location>
        <begin position="1892"/>
        <end position="1910"/>
    </location>
</feature>
<dbReference type="GO" id="GO:0036503">
    <property type="term" value="P:ERAD pathway"/>
    <property type="evidence" value="ECO:0007669"/>
    <property type="project" value="TreeGrafter"/>
</dbReference>
<feature type="compositionally biased region" description="Basic and acidic residues" evidence="5">
    <location>
        <begin position="1943"/>
        <end position="1954"/>
    </location>
</feature>